<name>A0A432XKT3_9GAMM</name>
<dbReference type="STRING" id="519452.SAMN04488139_0532"/>
<reference evidence="2" key="1">
    <citation type="journal article" date="2018" name="Front. Microbiol.">
        <title>Genome-Based Analysis Reveals the Taxonomy and Diversity of the Family Idiomarinaceae.</title>
        <authorList>
            <person name="Liu Y."/>
            <person name="Lai Q."/>
            <person name="Shao Z."/>
        </authorList>
    </citation>
    <scope>NUCLEOTIDE SEQUENCE [LARGE SCALE GENOMIC DNA]</scope>
    <source>
        <strain evidence="2">908033</strain>
    </source>
</reference>
<comment type="caution">
    <text evidence="1">The sequence shown here is derived from an EMBL/GenBank/DDBJ whole genome shotgun (WGS) entry which is preliminary data.</text>
</comment>
<gene>
    <name evidence="1" type="ORF">CWE24_01985</name>
</gene>
<protein>
    <submittedName>
        <fullName evidence="1">Uncharacterized protein</fullName>
    </submittedName>
</protein>
<organism evidence="1 2">
    <name type="scientific">Pseudidiomarina donghaiensis</name>
    <dbReference type="NCBI Taxonomy" id="519452"/>
    <lineage>
        <taxon>Bacteria</taxon>
        <taxon>Pseudomonadati</taxon>
        <taxon>Pseudomonadota</taxon>
        <taxon>Gammaproteobacteria</taxon>
        <taxon>Alteromonadales</taxon>
        <taxon>Idiomarinaceae</taxon>
        <taxon>Pseudidiomarina</taxon>
    </lineage>
</organism>
<keyword evidence="2" id="KW-1185">Reference proteome</keyword>
<evidence type="ECO:0000313" key="1">
    <source>
        <dbReference type="EMBL" id="RUO49298.1"/>
    </source>
</evidence>
<evidence type="ECO:0000313" key="2">
    <source>
        <dbReference type="Proteomes" id="UP000286985"/>
    </source>
</evidence>
<dbReference type="AlphaFoldDB" id="A0A432XKT3"/>
<accession>A0A432XKT3</accession>
<proteinExistence type="predicted"/>
<sequence length="87" mass="9813">MPRKKHKTKEIEATLRLAEANGWKVEQAGKSAHCWARLYCPYEGLNEKCRCGNFCIVSVWGTPRNPLVHAANIRRAVENCILFGGSK</sequence>
<dbReference type="EMBL" id="PIPU01000001">
    <property type="protein sequence ID" value="RUO49298.1"/>
    <property type="molecule type" value="Genomic_DNA"/>
</dbReference>
<dbReference type="OrthoDB" id="8778495at2"/>
<dbReference type="Proteomes" id="UP000286985">
    <property type="component" value="Unassembled WGS sequence"/>
</dbReference>